<evidence type="ECO:0000256" key="1">
    <source>
        <dbReference type="SAM" id="SignalP"/>
    </source>
</evidence>
<feature type="signal peptide" evidence="1">
    <location>
        <begin position="1"/>
        <end position="22"/>
    </location>
</feature>
<organism evidence="2 3">
    <name type="scientific">Cronobacter sakazakii</name>
    <name type="common">Enterobacter sakazakii</name>
    <dbReference type="NCBI Taxonomy" id="28141"/>
    <lineage>
        <taxon>Bacteria</taxon>
        <taxon>Pseudomonadati</taxon>
        <taxon>Pseudomonadota</taxon>
        <taxon>Gammaproteobacteria</taxon>
        <taxon>Enterobacterales</taxon>
        <taxon>Enterobacteriaceae</taxon>
        <taxon>Cronobacter</taxon>
    </lineage>
</organism>
<accession>A0A853HEU4</accession>
<name>A0A853HEU4_CROSK</name>
<evidence type="ECO:0000313" key="3">
    <source>
        <dbReference type="Proteomes" id="UP000548673"/>
    </source>
</evidence>
<keyword evidence="1" id="KW-0732">Signal</keyword>
<comment type="caution">
    <text evidence="2">The sequence shown here is derived from an EMBL/GenBank/DDBJ whole genome shotgun (WGS) entry which is preliminary data.</text>
</comment>
<dbReference type="Proteomes" id="UP000548673">
    <property type="component" value="Unassembled WGS sequence"/>
</dbReference>
<dbReference type="AlphaFoldDB" id="A0A853HEU4"/>
<feature type="chain" id="PRO_5032617604" description="DUF3828 domain-containing protein" evidence="1">
    <location>
        <begin position="23"/>
        <end position="115"/>
    </location>
</feature>
<protein>
    <recommendedName>
        <fullName evidence="4">DUF3828 domain-containing protein</fullName>
    </recommendedName>
</protein>
<reference evidence="2 3" key="1">
    <citation type="submission" date="2020-05" db="EMBL/GenBank/DDBJ databases">
        <title>The draft genome of Cronobacter sakazakii strain 145005.</title>
        <authorList>
            <person name="Yang J."/>
            <person name="Liu L."/>
            <person name="Feng Y."/>
            <person name="Zong Z."/>
        </authorList>
    </citation>
    <scope>NUCLEOTIDE SEQUENCE [LARGE SCALE GENOMIC DNA]</scope>
    <source>
        <strain evidence="2 3">145005</strain>
    </source>
</reference>
<dbReference type="EMBL" id="JABTXY010000023">
    <property type="protein sequence ID" value="NYV42123.1"/>
    <property type="molecule type" value="Genomic_DNA"/>
</dbReference>
<sequence>MKGCFIFAPLAAALFCTTSARAELSEETLAQRCLTSLINTWQDHAYMQKVLTESRVVPESVVVERYDENVGQQHIATQLTAKLDHPVRKNITLLCLLENDKPLYVWLGKEIAASP</sequence>
<evidence type="ECO:0000313" key="2">
    <source>
        <dbReference type="EMBL" id="NYV42123.1"/>
    </source>
</evidence>
<evidence type="ECO:0008006" key="4">
    <source>
        <dbReference type="Google" id="ProtNLM"/>
    </source>
</evidence>
<proteinExistence type="predicted"/>
<gene>
    <name evidence="2" type="ORF">HRR37_06925</name>
</gene>
<dbReference type="RefSeq" id="WP_038859553.1">
    <property type="nucleotide sequence ID" value="NZ_JABTXY010000023.1"/>
</dbReference>